<dbReference type="SUPFAM" id="SSF53756">
    <property type="entry name" value="UDP-Glycosyltransferase/glycogen phosphorylase"/>
    <property type="match status" value="1"/>
</dbReference>
<comment type="caution">
    <text evidence="2">The sequence shown here is derived from an EMBL/GenBank/DDBJ whole genome shotgun (WGS) entry which is preliminary data.</text>
</comment>
<evidence type="ECO:0000313" key="2">
    <source>
        <dbReference type="EMBL" id="GGM26466.1"/>
    </source>
</evidence>
<feature type="coiled-coil region" evidence="1">
    <location>
        <begin position="319"/>
        <end position="346"/>
    </location>
</feature>
<dbReference type="PANTHER" id="PTHR12526">
    <property type="entry name" value="GLYCOSYLTRANSFERASE"/>
    <property type="match status" value="1"/>
</dbReference>
<keyword evidence="1" id="KW-0175">Coiled coil</keyword>
<proteinExistence type="predicted"/>
<evidence type="ECO:0000256" key="1">
    <source>
        <dbReference type="SAM" id="Coils"/>
    </source>
</evidence>
<organism evidence="2 3">
    <name type="scientific">Dactylosporangium sucinum</name>
    <dbReference type="NCBI Taxonomy" id="1424081"/>
    <lineage>
        <taxon>Bacteria</taxon>
        <taxon>Bacillati</taxon>
        <taxon>Actinomycetota</taxon>
        <taxon>Actinomycetes</taxon>
        <taxon>Micromonosporales</taxon>
        <taxon>Micromonosporaceae</taxon>
        <taxon>Dactylosporangium</taxon>
    </lineage>
</organism>
<gene>
    <name evidence="2" type="ORF">GCM10007977_029590</name>
</gene>
<dbReference type="Proteomes" id="UP000642070">
    <property type="component" value="Unassembled WGS sequence"/>
</dbReference>
<reference evidence="2" key="1">
    <citation type="journal article" date="2014" name="Int. J. Syst. Evol. Microbiol.">
        <title>Complete genome sequence of Corynebacterium casei LMG S-19264T (=DSM 44701T), isolated from a smear-ripened cheese.</title>
        <authorList>
            <consortium name="US DOE Joint Genome Institute (JGI-PGF)"/>
            <person name="Walter F."/>
            <person name="Albersmeier A."/>
            <person name="Kalinowski J."/>
            <person name="Ruckert C."/>
        </authorList>
    </citation>
    <scope>NUCLEOTIDE SEQUENCE</scope>
    <source>
        <strain evidence="2">JCM 19831</strain>
    </source>
</reference>
<protein>
    <recommendedName>
        <fullName evidence="4">Glycosyltransferase</fullName>
    </recommendedName>
</protein>
<name>A0A917TL31_9ACTN</name>
<keyword evidence="3" id="KW-1185">Reference proteome</keyword>
<evidence type="ECO:0008006" key="4">
    <source>
        <dbReference type="Google" id="ProtNLM"/>
    </source>
</evidence>
<accession>A0A917TL31</accession>
<reference evidence="2" key="2">
    <citation type="submission" date="2020-09" db="EMBL/GenBank/DDBJ databases">
        <authorList>
            <person name="Sun Q."/>
            <person name="Ohkuma M."/>
        </authorList>
    </citation>
    <scope>NUCLEOTIDE SEQUENCE</scope>
    <source>
        <strain evidence="2">JCM 19831</strain>
    </source>
</reference>
<dbReference type="Pfam" id="PF13692">
    <property type="entry name" value="Glyco_trans_1_4"/>
    <property type="match status" value="1"/>
</dbReference>
<dbReference type="Gene3D" id="3.40.50.2000">
    <property type="entry name" value="Glycogen Phosphorylase B"/>
    <property type="match status" value="1"/>
</dbReference>
<dbReference type="PANTHER" id="PTHR12526:SF636">
    <property type="entry name" value="BLL3647 PROTEIN"/>
    <property type="match status" value="1"/>
</dbReference>
<dbReference type="GO" id="GO:0016757">
    <property type="term" value="F:glycosyltransferase activity"/>
    <property type="evidence" value="ECO:0007669"/>
    <property type="project" value="TreeGrafter"/>
</dbReference>
<evidence type="ECO:0000313" key="3">
    <source>
        <dbReference type="Proteomes" id="UP000642070"/>
    </source>
</evidence>
<sequence length="373" mass="40260">MFFGTYDSGAHPRVLVLAQGLRSRGAEVVECNAPLRISTAERIAAVRRPWRLPLLAARVARQWWRLLRMVRRMDPAERAATDAVVVGYLGLLDVHLARMLFRRTPIVLDHMTGAAETAADRRLGGGVRQRLLRAADRAAWSRADVVVVDTDEQRVSLPPDVRERGVVCAVGAPDAWFDAAARADAPGERPLRVVFFGLYTPLQGAPTIGAAAALLADRPVSFTLIGHGQDEEATRRAAAGAAVRWLPWVSPDELPRVVADHDVCLGIFGTTSKAHRVVPNKVFQGAAAGCAIVTADTGPQRRALAGAGLLVPPGDAAALAGALERLAADRDELVRLRQEARSMAQRRFTAHEVVLPLWQRLDTLAVDGTGQPT</sequence>
<dbReference type="AlphaFoldDB" id="A0A917TL31"/>
<dbReference type="EMBL" id="BMPI01000012">
    <property type="protein sequence ID" value="GGM26466.1"/>
    <property type="molecule type" value="Genomic_DNA"/>
</dbReference>